<dbReference type="RefSeq" id="WP_061788078.1">
    <property type="nucleotide sequence ID" value="NZ_LR134406.1"/>
</dbReference>
<gene>
    <name evidence="1" type="ORF">NCTC12967_03051</name>
</gene>
<organism evidence="1 2">
    <name type="scientific">Arachnia propionica</name>
    <dbReference type="NCBI Taxonomy" id="1750"/>
    <lineage>
        <taxon>Bacteria</taxon>
        <taxon>Bacillati</taxon>
        <taxon>Actinomycetota</taxon>
        <taxon>Actinomycetes</taxon>
        <taxon>Propionibacteriales</taxon>
        <taxon>Propionibacteriaceae</taxon>
        <taxon>Arachnia</taxon>
    </lineage>
</organism>
<dbReference type="GeneID" id="64408450"/>
<accession>A0A3S4Y0V5</accession>
<dbReference type="Proteomes" id="UP000273044">
    <property type="component" value="Chromosome"/>
</dbReference>
<keyword evidence="2" id="KW-1185">Reference proteome</keyword>
<sequence length="299" mass="33322">MTFVVGSDPEGQEMMQGDWVRLAAPFQLPACPDEPVSDVVIISQTCDVVQKTRKCILVAPIVQTSENNYREASRGKRPLLLAFPAQDDAPVVLLEHATSVPKTLLADALLVRRMSCEPASRAARDFARRVGAAYSRFPMPDEAIPALSKFTDRIRKEAPRDRSVGRVLKRVREIRVESRNGWSGPTYELRLLLIVDAEWLVAEDMLEGLREDHVVQDGGDGPELKLREACDRVESAGDEVSRAEAWYQVADCLEGLVRPDDVVTRCEVEVISEDDFSYAQYRVSESLNFEAMSGTSVLP</sequence>
<protein>
    <submittedName>
        <fullName evidence="1">Uncharacterized protein</fullName>
    </submittedName>
</protein>
<evidence type="ECO:0000313" key="1">
    <source>
        <dbReference type="EMBL" id="VEH71724.1"/>
    </source>
</evidence>
<dbReference type="EMBL" id="LR134406">
    <property type="protein sequence ID" value="VEH71724.1"/>
    <property type="molecule type" value="Genomic_DNA"/>
</dbReference>
<proteinExistence type="predicted"/>
<evidence type="ECO:0000313" key="2">
    <source>
        <dbReference type="Proteomes" id="UP000273044"/>
    </source>
</evidence>
<reference evidence="1 2" key="1">
    <citation type="submission" date="2018-12" db="EMBL/GenBank/DDBJ databases">
        <authorList>
            <consortium name="Pathogen Informatics"/>
        </authorList>
    </citation>
    <scope>NUCLEOTIDE SEQUENCE [LARGE SCALE GENOMIC DNA]</scope>
    <source>
        <strain evidence="1 2">NCTC12967</strain>
    </source>
</reference>
<name>A0A3S4Y0V5_9ACTN</name>
<dbReference type="AlphaFoldDB" id="A0A3S4Y0V5"/>